<dbReference type="PANTHER" id="PTHR35988:SF2">
    <property type="entry name" value="15-CIS-ZETA-CAROTENE ISOMERASE, CHLOROPLASTIC"/>
    <property type="match status" value="1"/>
</dbReference>
<evidence type="ECO:0000256" key="4">
    <source>
        <dbReference type="ARBA" id="ARBA00023136"/>
    </source>
</evidence>
<dbReference type="PANTHER" id="PTHR35988">
    <property type="entry name" value="15-CIS-ZETA-CAROTENE ISOMERASE, CHLOROPLASTIC"/>
    <property type="match status" value="1"/>
</dbReference>
<sequence length="342" mass="37708">MMLLLVAVAGAFVVVPQARVPATKKVFRAQQQDFPLVEAVPAETEFEDAAFFSLKNESLESWAAFGGAVSVVLGALYVLWIRGDTGYADDFLGVFEAMDPHLATLSLGTIFAVAHSGMAALRPRAEELVGPRAWRVIFALVSLPLAYAWILFFIQHRYDGVVLWNVRDVPGVRTAVWFSTFVSFFLLYPSTFNLKEVAAIDRPQLHLWGTGVSRITRHPQAFGQALWSLAHGLWLGTSVTLVTMLVLVAHHAFAAWHGDQRLLAKHGDDFLKLKDATSVLPFQAILDGRQQIPEDYWREWVRGPYAVVAVATLGAYFAHPYLQAYAALTQNSGLQQGGILGA</sequence>
<feature type="transmembrane region" description="Helical" evidence="5">
    <location>
        <begin position="175"/>
        <end position="192"/>
    </location>
</feature>
<keyword evidence="2 5" id="KW-0812">Transmembrane</keyword>
<dbReference type="Pfam" id="PF07298">
    <property type="entry name" value="NnrU"/>
    <property type="match status" value="1"/>
</dbReference>
<feature type="transmembrane region" description="Helical" evidence="5">
    <location>
        <begin position="133"/>
        <end position="154"/>
    </location>
</feature>
<dbReference type="EMBL" id="JAQMWT010000239">
    <property type="protein sequence ID" value="KAJ8606963.1"/>
    <property type="molecule type" value="Genomic_DNA"/>
</dbReference>
<organism evidence="8 9">
    <name type="scientific">Chrysophaeum taylorii</name>
    <dbReference type="NCBI Taxonomy" id="2483200"/>
    <lineage>
        <taxon>Eukaryota</taxon>
        <taxon>Sar</taxon>
        <taxon>Stramenopiles</taxon>
        <taxon>Ochrophyta</taxon>
        <taxon>Pelagophyceae</taxon>
        <taxon>Pelagomonadales</taxon>
        <taxon>Pelagomonadaceae</taxon>
        <taxon>Chrysophaeum</taxon>
    </lineage>
</organism>
<dbReference type="GO" id="GO:0090471">
    <property type="term" value="F:9,15,9'-tri-cis-zeta-carotene isomerase activity"/>
    <property type="evidence" value="ECO:0007669"/>
    <property type="project" value="TreeGrafter"/>
</dbReference>
<keyword evidence="6" id="KW-0732">Signal</keyword>
<feature type="chain" id="PRO_5042293738" description="NnrU domain-containing protein" evidence="6">
    <location>
        <begin position="19"/>
        <end position="342"/>
    </location>
</feature>
<evidence type="ECO:0000256" key="2">
    <source>
        <dbReference type="ARBA" id="ARBA00022692"/>
    </source>
</evidence>
<dbReference type="Gene3D" id="1.20.120.1630">
    <property type="match status" value="1"/>
</dbReference>
<evidence type="ECO:0000313" key="8">
    <source>
        <dbReference type="EMBL" id="KAJ8606963.1"/>
    </source>
</evidence>
<dbReference type="Proteomes" id="UP001230188">
    <property type="component" value="Unassembled WGS sequence"/>
</dbReference>
<feature type="transmembrane region" description="Helical" evidence="5">
    <location>
        <begin position="62"/>
        <end position="81"/>
    </location>
</feature>
<evidence type="ECO:0000256" key="1">
    <source>
        <dbReference type="ARBA" id="ARBA00004141"/>
    </source>
</evidence>
<dbReference type="GO" id="GO:0009507">
    <property type="term" value="C:chloroplast"/>
    <property type="evidence" value="ECO:0007669"/>
    <property type="project" value="TreeGrafter"/>
</dbReference>
<comment type="subcellular location">
    <subcellularLocation>
        <location evidence="1">Membrane</location>
        <topology evidence="1">Multi-pass membrane protein</topology>
    </subcellularLocation>
</comment>
<keyword evidence="4 5" id="KW-0472">Membrane</keyword>
<accession>A0AAD7UHM8</accession>
<evidence type="ECO:0000313" key="9">
    <source>
        <dbReference type="Proteomes" id="UP001230188"/>
    </source>
</evidence>
<feature type="domain" description="NnrU" evidence="7">
    <location>
        <begin position="109"/>
        <end position="322"/>
    </location>
</feature>
<keyword evidence="3 5" id="KW-1133">Transmembrane helix</keyword>
<evidence type="ECO:0000259" key="7">
    <source>
        <dbReference type="Pfam" id="PF07298"/>
    </source>
</evidence>
<dbReference type="AlphaFoldDB" id="A0AAD7UHM8"/>
<evidence type="ECO:0000256" key="5">
    <source>
        <dbReference type="SAM" id="Phobius"/>
    </source>
</evidence>
<evidence type="ECO:0000256" key="3">
    <source>
        <dbReference type="ARBA" id="ARBA00022989"/>
    </source>
</evidence>
<dbReference type="InterPro" id="IPR009915">
    <property type="entry name" value="NnrU_dom"/>
</dbReference>
<feature type="transmembrane region" description="Helical" evidence="5">
    <location>
        <begin position="102"/>
        <end position="121"/>
    </location>
</feature>
<comment type="caution">
    <text evidence="8">The sequence shown here is derived from an EMBL/GenBank/DDBJ whole genome shotgun (WGS) entry which is preliminary data.</text>
</comment>
<dbReference type="GO" id="GO:0016020">
    <property type="term" value="C:membrane"/>
    <property type="evidence" value="ECO:0007669"/>
    <property type="project" value="UniProtKB-SubCell"/>
</dbReference>
<reference evidence="8" key="1">
    <citation type="submission" date="2023-01" db="EMBL/GenBank/DDBJ databases">
        <title>Metagenome sequencing of chrysophaentin producing Chrysophaeum taylorii.</title>
        <authorList>
            <person name="Davison J."/>
            <person name="Bewley C."/>
        </authorList>
    </citation>
    <scope>NUCLEOTIDE SEQUENCE</scope>
    <source>
        <strain evidence="8">NIES-1699</strain>
    </source>
</reference>
<evidence type="ECO:0000256" key="6">
    <source>
        <dbReference type="SAM" id="SignalP"/>
    </source>
</evidence>
<name>A0AAD7UHM8_9STRA</name>
<keyword evidence="9" id="KW-1185">Reference proteome</keyword>
<feature type="signal peptide" evidence="6">
    <location>
        <begin position="1"/>
        <end position="18"/>
    </location>
</feature>
<proteinExistence type="predicted"/>
<protein>
    <recommendedName>
        <fullName evidence="7">NnrU domain-containing protein</fullName>
    </recommendedName>
</protein>
<gene>
    <name evidence="8" type="ORF">CTAYLR_009275</name>
</gene>
<feature type="transmembrane region" description="Helical" evidence="5">
    <location>
        <begin position="233"/>
        <end position="256"/>
    </location>
</feature>